<sequence>MNQMMNIPFLDLKGINHEYAEQLKAACNRVIDSGWYLMGRELEQFEATFADYCGSQHAIGVANGLDALTLVLRAWKEQGRLRAGDEVIVQSNTFIATISAILENDLAPILVDVDPTTHNLEIDAVERAITDKTRVILPVHLYGQLSPMPQIMALAKQHGLLVLEDAAQAHGAELAGRKAGNWGDAAAFSFYPGKNLGALGDGGAVTTNDAELAALVRALGNYGSRIKYQHDHQGVNSRLDEIQAAMLSVKLAHLDSDTARRRDVARYYSEHIRHPNIILPCVETASAHVWHLYVITCPWRDELKAYLAERGIQCLIHYPMAITEQQAYSDLARTSRATRTPLHGSVLSLPIYPTLPQEQQRYIVAAINQFTAPH</sequence>
<dbReference type="RefSeq" id="WP_045881824.1">
    <property type="nucleotide sequence ID" value="NZ_CP011110.1"/>
</dbReference>
<accession>A0A0D5XWG3</accession>
<evidence type="ECO:0000256" key="3">
    <source>
        <dbReference type="PIRSR" id="PIRSR000390-1"/>
    </source>
</evidence>
<evidence type="ECO:0000256" key="5">
    <source>
        <dbReference type="RuleBase" id="RU004508"/>
    </source>
</evidence>
<dbReference type="GO" id="GO:0008483">
    <property type="term" value="F:transaminase activity"/>
    <property type="evidence" value="ECO:0007669"/>
    <property type="project" value="UniProtKB-KW"/>
</dbReference>
<evidence type="ECO:0000256" key="1">
    <source>
        <dbReference type="ARBA" id="ARBA00022898"/>
    </source>
</evidence>
<dbReference type="Pfam" id="PF01041">
    <property type="entry name" value="DegT_DnrJ_EryC1"/>
    <property type="match status" value="1"/>
</dbReference>
<proteinExistence type="inferred from homology"/>
<feature type="modified residue" description="N6-(pyridoxal phosphate)lysine" evidence="4">
    <location>
        <position position="194"/>
    </location>
</feature>
<dbReference type="Gene3D" id="3.90.1150.10">
    <property type="entry name" value="Aspartate Aminotransferase, domain 1"/>
    <property type="match status" value="1"/>
</dbReference>
<dbReference type="OrthoDB" id="9804264at2"/>
<gene>
    <name evidence="6" type="ORF">PCL1606_16850</name>
</gene>
<dbReference type="InterPro" id="IPR015422">
    <property type="entry name" value="PyrdxlP-dep_Trfase_small"/>
</dbReference>
<protein>
    <submittedName>
        <fullName evidence="6">Aminotransferase</fullName>
    </submittedName>
</protein>
<dbReference type="InterPro" id="IPR015424">
    <property type="entry name" value="PyrdxlP-dep_Trfase"/>
</dbReference>
<feature type="active site" description="Proton acceptor" evidence="3">
    <location>
        <position position="194"/>
    </location>
</feature>
<dbReference type="InterPro" id="IPR000653">
    <property type="entry name" value="DegT/StrS_aminotransferase"/>
</dbReference>
<dbReference type="InterPro" id="IPR015421">
    <property type="entry name" value="PyrdxlP-dep_Trfase_major"/>
</dbReference>
<keyword evidence="6" id="KW-0808">Transferase</keyword>
<dbReference type="AlphaFoldDB" id="A0A0D5XWG3"/>
<keyword evidence="6" id="KW-0032">Aminotransferase</keyword>
<dbReference type="EMBL" id="CP011110">
    <property type="protein sequence ID" value="AKA23140.1"/>
    <property type="molecule type" value="Genomic_DNA"/>
</dbReference>
<dbReference type="Proteomes" id="UP000032748">
    <property type="component" value="Chromosome"/>
</dbReference>
<name>A0A0D5XWG3_9PSED</name>
<comment type="similarity">
    <text evidence="2 5">Belongs to the DegT/DnrJ/EryC1 family.</text>
</comment>
<dbReference type="KEGG" id="pcz:PCL1606_16850"/>
<dbReference type="CDD" id="cd00616">
    <property type="entry name" value="AHBA_syn"/>
    <property type="match status" value="1"/>
</dbReference>
<organism evidence="6 7">
    <name type="scientific">Pseudomonas chlororaphis</name>
    <dbReference type="NCBI Taxonomy" id="587753"/>
    <lineage>
        <taxon>Bacteria</taxon>
        <taxon>Pseudomonadati</taxon>
        <taxon>Pseudomonadota</taxon>
        <taxon>Gammaproteobacteria</taxon>
        <taxon>Pseudomonadales</taxon>
        <taxon>Pseudomonadaceae</taxon>
        <taxon>Pseudomonas</taxon>
    </lineage>
</organism>
<dbReference type="PIRSF" id="PIRSF000390">
    <property type="entry name" value="PLP_StrS"/>
    <property type="match status" value="1"/>
</dbReference>
<dbReference type="PANTHER" id="PTHR30244:SF36">
    <property type="entry name" value="3-OXO-GLUCOSE-6-PHOSPHATE:GLUTAMATE AMINOTRANSFERASE"/>
    <property type="match status" value="1"/>
</dbReference>
<evidence type="ECO:0000256" key="2">
    <source>
        <dbReference type="ARBA" id="ARBA00037999"/>
    </source>
</evidence>
<dbReference type="Gene3D" id="3.40.640.10">
    <property type="entry name" value="Type I PLP-dependent aspartate aminotransferase-like (Major domain)"/>
    <property type="match status" value="1"/>
</dbReference>
<evidence type="ECO:0000313" key="7">
    <source>
        <dbReference type="Proteomes" id="UP000032748"/>
    </source>
</evidence>
<dbReference type="FunFam" id="3.40.640.10:FF:000089">
    <property type="entry name" value="Aminotransferase, DegT/DnrJ/EryC1/StrS family"/>
    <property type="match status" value="1"/>
</dbReference>
<evidence type="ECO:0000256" key="4">
    <source>
        <dbReference type="PIRSR" id="PIRSR000390-2"/>
    </source>
</evidence>
<reference evidence="6 7" key="1">
    <citation type="journal article" date="2015" name="Mol. Plant Microbe Interact.">
        <title>Comparative Genomic Analysis of Pseudomonas chlororaphis PCL1606 Reveals New Insight into Antifungal Compounds Involved in Biocontrol.</title>
        <authorList>
            <person name="Calderon C.E."/>
            <person name="Ramos C."/>
            <person name="de Vicente A."/>
            <person name="Cazorla F.M."/>
        </authorList>
    </citation>
    <scope>NUCLEOTIDE SEQUENCE [LARGE SCALE GENOMIC DNA]</scope>
    <source>
        <strain evidence="6 7">PCL1606</strain>
    </source>
</reference>
<evidence type="ECO:0000313" key="6">
    <source>
        <dbReference type="EMBL" id="AKA23140.1"/>
    </source>
</evidence>
<dbReference type="GO" id="GO:0000271">
    <property type="term" value="P:polysaccharide biosynthetic process"/>
    <property type="evidence" value="ECO:0007669"/>
    <property type="project" value="TreeGrafter"/>
</dbReference>
<keyword evidence="1 4" id="KW-0663">Pyridoxal phosphate</keyword>
<dbReference type="PANTHER" id="PTHR30244">
    <property type="entry name" value="TRANSAMINASE"/>
    <property type="match status" value="1"/>
</dbReference>
<dbReference type="SUPFAM" id="SSF53383">
    <property type="entry name" value="PLP-dependent transferases"/>
    <property type="match status" value="1"/>
</dbReference>
<dbReference type="PATRIC" id="fig|587753.10.peg.1675"/>
<dbReference type="GO" id="GO:0030170">
    <property type="term" value="F:pyridoxal phosphate binding"/>
    <property type="evidence" value="ECO:0007669"/>
    <property type="project" value="UniProtKB-ARBA"/>
</dbReference>